<dbReference type="Proteomes" id="UP001287286">
    <property type="component" value="Unassembled WGS sequence"/>
</dbReference>
<comment type="caution">
    <text evidence="2">The sequence shown here is derived from an EMBL/GenBank/DDBJ whole genome shotgun (WGS) entry which is preliminary data.</text>
</comment>
<dbReference type="EMBL" id="JAWRVI010000005">
    <property type="protein sequence ID" value="KAK4093750.1"/>
    <property type="molecule type" value="Genomic_DNA"/>
</dbReference>
<feature type="compositionally biased region" description="Low complexity" evidence="1">
    <location>
        <begin position="58"/>
        <end position="70"/>
    </location>
</feature>
<accession>A0ABR0CC00</accession>
<name>A0ABR0CC00_PURLI</name>
<keyword evidence="3" id="KW-1185">Reference proteome</keyword>
<feature type="compositionally biased region" description="Polar residues" evidence="1">
    <location>
        <begin position="13"/>
        <end position="37"/>
    </location>
</feature>
<sequence>MFQNGWDVRYRTKSLTHPSTTRSPWARARSQQPTHSGVTGRVYDIFRGTNRDVKPWCARPTPRETPTPAAGQRKGRANGPPDPMAGGIAMPDCERAPSRSKRTSGVSDHAPGNGLPGPPTGFKGVAPTGPSCDPRRATFCVGPSRGADLGAGGVAAGNARCLSGGSLVEVKEEEEQEVRSSFHAALELQLVPIPPTILFCGVSYYTHLTSVLYFRGGEECQASDMSSRLGCLCWRGERTLGRQDVSQAGNLFLTCLAVSRPGFRHGICTGCQETEAVVLKRPATGSSPRQRVFVAGGVTIWRDRGRGAAVDFTGAWSVPVPGTALLRSGGCTHIPVFAAGALSRVPGLGVICTGEVNVKNPVRDQTPTHPPPAAGCRASHVSAGSLEIDRDTAGVGQASMGMGGGGGWGLPPARGGERGEDPWSLWGSRHTHQPDTQCLGAGGGEDGKWVAKKEGRQKRLCLPFLPTTREWPRAIPAF</sequence>
<feature type="region of interest" description="Disordered" evidence="1">
    <location>
        <begin position="395"/>
        <end position="443"/>
    </location>
</feature>
<evidence type="ECO:0000313" key="3">
    <source>
        <dbReference type="Proteomes" id="UP001287286"/>
    </source>
</evidence>
<feature type="region of interest" description="Disordered" evidence="1">
    <location>
        <begin position="1"/>
        <end position="128"/>
    </location>
</feature>
<protein>
    <submittedName>
        <fullName evidence="2">Uncharacterized protein</fullName>
    </submittedName>
</protein>
<gene>
    <name evidence="2" type="ORF">Purlil1_2084</name>
</gene>
<evidence type="ECO:0000256" key="1">
    <source>
        <dbReference type="SAM" id="MobiDB-lite"/>
    </source>
</evidence>
<organism evidence="2 3">
    <name type="scientific">Purpureocillium lilacinum</name>
    <name type="common">Paecilomyces lilacinus</name>
    <dbReference type="NCBI Taxonomy" id="33203"/>
    <lineage>
        <taxon>Eukaryota</taxon>
        <taxon>Fungi</taxon>
        <taxon>Dikarya</taxon>
        <taxon>Ascomycota</taxon>
        <taxon>Pezizomycotina</taxon>
        <taxon>Sordariomycetes</taxon>
        <taxon>Hypocreomycetidae</taxon>
        <taxon>Hypocreales</taxon>
        <taxon>Ophiocordycipitaceae</taxon>
        <taxon>Purpureocillium</taxon>
    </lineage>
</organism>
<proteinExistence type="predicted"/>
<evidence type="ECO:0000313" key="2">
    <source>
        <dbReference type="EMBL" id="KAK4093750.1"/>
    </source>
</evidence>
<reference evidence="2 3" key="1">
    <citation type="journal article" date="2024" name="Microbiol. Resour. Announc.">
        <title>Genome annotations for the ascomycete fungi Trichoderma harzianum, Trichoderma aggressivum, and Purpureocillium lilacinum.</title>
        <authorList>
            <person name="Beijen E.P.W."/>
            <person name="Ohm R.A."/>
        </authorList>
    </citation>
    <scope>NUCLEOTIDE SEQUENCE [LARGE SCALE GENOMIC DNA]</scope>
    <source>
        <strain evidence="2 3">CBS 150709</strain>
    </source>
</reference>